<dbReference type="AlphaFoldDB" id="M3A0C5"/>
<dbReference type="Pfam" id="PF12680">
    <property type="entry name" value="SnoaL_2"/>
    <property type="match status" value="1"/>
</dbReference>
<dbReference type="GeneID" id="19337758"/>
<gene>
    <name evidence="2" type="ORF">MYCFIDRAFT_212576</name>
</gene>
<dbReference type="InterPro" id="IPR037401">
    <property type="entry name" value="SnoaL-like"/>
</dbReference>
<dbReference type="SUPFAM" id="SSF54427">
    <property type="entry name" value="NTF2-like"/>
    <property type="match status" value="1"/>
</dbReference>
<proteinExistence type="predicted"/>
<reference evidence="2 3" key="1">
    <citation type="journal article" date="2012" name="PLoS Pathog.">
        <title>Diverse lifestyles and strategies of plant pathogenesis encoded in the genomes of eighteen Dothideomycetes fungi.</title>
        <authorList>
            <person name="Ohm R.A."/>
            <person name="Feau N."/>
            <person name="Henrissat B."/>
            <person name="Schoch C.L."/>
            <person name="Horwitz B.A."/>
            <person name="Barry K.W."/>
            <person name="Condon B.J."/>
            <person name="Copeland A.C."/>
            <person name="Dhillon B."/>
            <person name="Glaser F."/>
            <person name="Hesse C.N."/>
            <person name="Kosti I."/>
            <person name="LaButti K."/>
            <person name="Lindquist E.A."/>
            <person name="Lucas S."/>
            <person name="Salamov A.A."/>
            <person name="Bradshaw R.E."/>
            <person name="Ciuffetti L."/>
            <person name="Hamelin R.C."/>
            <person name="Kema G.H.J."/>
            <person name="Lawrence C."/>
            <person name="Scott J.A."/>
            <person name="Spatafora J.W."/>
            <person name="Turgeon B.G."/>
            <person name="de Wit P.J.G.M."/>
            <person name="Zhong S."/>
            <person name="Goodwin S.B."/>
            <person name="Grigoriev I.V."/>
        </authorList>
    </citation>
    <scope>NUCLEOTIDE SEQUENCE [LARGE SCALE GENOMIC DNA]</scope>
    <source>
        <strain evidence="2 3">CIRAD86</strain>
    </source>
</reference>
<evidence type="ECO:0000313" key="2">
    <source>
        <dbReference type="EMBL" id="EME77856.1"/>
    </source>
</evidence>
<keyword evidence="3" id="KW-1185">Reference proteome</keyword>
<dbReference type="Proteomes" id="UP000016932">
    <property type="component" value="Unassembled WGS sequence"/>
</dbReference>
<dbReference type="OrthoDB" id="3625211at2759"/>
<dbReference type="HOGENOM" id="CLU_1496145_0_0_1"/>
<dbReference type="InterPro" id="IPR032710">
    <property type="entry name" value="NTF2-like_dom_sf"/>
</dbReference>
<protein>
    <recommendedName>
        <fullName evidence="1">SnoaL-like domain-containing protein</fullName>
    </recommendedName>
</protein>
<dbReference type="EMBL" id="KB446564">
    <property type="protein sequence ID" value="EME77856.1"/>
    <property type="molecule type" value="Genomic_DNA"/>
</dbReference>
<accession>M3A0C5</accession>
<organism evidence="2 3">
    <name type="scientific">Pseudocercospora fijiensis (strain CIRAD86)</name>
    <name type="common">Black leaf streak disease fungus</name>
    <name type="synonym">Mycosphaerella fijiensis</name>
    <dbReference type="NCBI Taxonomy" id="383855"/>
    <lineage>
        <taxon>Eukaryota</taxon>
        <taxon>Fungi</taxon>
        <taxon>Dikarya</taxon>
        <taxon>Ascomycota</taxon>
        <taxon>Pezizomycotina</taxon>
        <taxon>Dothideomycetes</taxon>
        <taxon>Dothideomycetidae</taxon>
        <taxon>Mycosphaerellales</taxon>
        <taxon>Mycosphaerellaceae</taxon>
        <taxon>Pseudocercospora</taxon>
    </lineage>
</organism>
<dbReference type="KEGG" id="pfj:MYCFIDRAFT_212576"/>
<feature type="domain" description="SnoaL-like" evidence="1">
    <location>
        <begin position="32"/>
        <end position="138"/>
    </location>
</feature>
<dbReference type="eggNOG" id="ENOG502TDPN">
    <property type="taxonomic scope" value="Eukaryota"/>
</dbReference>
<dbReference type="RefSeq" id="XP_007931612.1">
    <property type="nucleotide sequence ID" value="XM_007933421.1"/>
</dbReference>
<name>M3A0C5_PSEFD</name>
<sequence>MPITISDERIAQVTEVVSRWTQSFMPFDDKNTPEILLSCLDPKVEWYDHGFHVVRVGHKAILGLHKSFLHCNRPFQAEIKSLEVTATGAAVQQLWVGTCKNDIVRPDGKMVMKGSGRAFANHVGFFLKIDDEGKITRIDEYDHRYWDEGKPESEYQRVEVGLKADL</sequence>
<evidence type="ECO:0000259" key="1">
    <source>
        <dbReference type="Pfam" id="PF12680"/>
    </source>
</evidence>
<dbReference type="Gene3D" id="3.10.450.50">
    <property type="match status" value="1"/>
</dbReference>
<evidence type="ECO:0000313" key="3">
    <source>
        <dbReference type="Proteomes" id="UP000016932"/>
    </source>
</evidence>
<dbReference type="VEuPathDB" id="FungiDB:MYCFIDRAFT_212576"/>